<dbReference type="Pfam" id="PF20329">
    <property type="entry name" value="DUF6624"/>
    <property type="match status" value="1"/>
</dbReference>
<protein>
    <submittedName>
        <fullName evidence="1">Uncharacterized protein</fullName>
    </submittedName>
</protein>
<dbReference type="InterPro" id="IPR046732">
    <property type="entry name" value="DUF6624"/>
</dbReference>
<evidence type="ECO:0000313" key="2">
    <source>
        <dbReference type="Proteomes" id="UP000632339"/>
    </source>
</evidence>
<organism evidence="1 2">
    <name type="scientific">Dyadobacter beijingensis</name>
    <dbReference type="NCBI Taxonomy" id="365489"/>
    <lineage>
        <taxon>Bacteria</taxon>
        <taxon>Pseudomonadati</taxon>
        <taxon>Bacteroidota</taxon>
        <taxon>Cytophagia</taxon>
        <taxon>Cytophagales</taxon>
        <taxon>Spirosomataceae</taxon>
        <taxon>Dyadobacter</taxon>
    </lineage>
</organism>
<name>A0ABQ2IG37_9BACT</name>
<gene>
    <name evidence="1" type="ORF">GCM10010967_48560</name>
</gene>
<reference evidence="2" key="1">
    <citation type="journal article" date="2019" name="Int. J. Syst. Evol. Microbiol.">
        <title>The Global Catalogue of Microorganisms (GCM) 10K type strain sequencing project: providing services to taxonomists for standard genome sequencing and annotation.</title>
        <authorList>
            <consortium name="The Broad Institute Genomics Platform"/>
            <consortium name="The Broad Institute Genome Sequencing Center for Infectious Disease"/>
            <person name="Wu L."/>
            <person name="Ma J."/>
        </authorList>
    </citation>
    <scope>NUCLEOTIDE SEQUENCE [LARGE SCALE GENOMIC DNA]</scope>
    <source>
        <strain evidence="2">CGMCC 1.6375</strain>
    </source>
</reference>
<accession>A0ABQ2IG37</accession>
<keyword evidence="2" id="KW-1185">Reference proteome</keyword>
<evidence type="ECO:0000313" key="1">
    <source>
        <dbReference type="EMBL" id="GGN07318.1"/>
    </source>
</evidence>
<comment type="caution">
    <text evidence="1">The sequence shown here is derived from an EMBL/GenBank/DDBJ whole genome shotgun (WGS) entry which is preliminary data.</text>
</comment>
<sequence length="215" mass="24528">MEALQKYFQWFDQSEIRISMDIYLASSMRREQLAHQLIQMAVRETDFREKSQTAQKPPAGGNQAMEDLHSQNTRQLREIIAEIGWPTRSKVGEQASDAAWFIVQHAIGEPAFMRGCYALMQLVESDINPVSLAYLHDRICYFSGRPQRYGTQSDGNRLYPVEDTDSLNSLRAGLKLPPIPESRIHTAGECANGKAMQDLHTDPIFNAWRKKVGWV</sequence>
<dbReference type="EMBL" id="BMLI01000002">
    <property type="protein sequence ID" value="GGN07318.1"/>
    <property type="molecule type" value="Genomic_DNA"/>
</dbReference>
<dbReference type="Proteomes" id="UP000632339">
    <property type="component" value="Unassembled WGS sequence"/>
</dbReference>
<proteinExistence type="predicted"/>